<accession>A0A132TJX1</accession>
<dbReference type="PATRIC" id="fig|483937.3.peg.4259"/>
<gene>
    <name evidence="1" type="ORF">AMQ84_27150</name>
</gene>
<protein>
    <submittedName>
        <fullName evidence="1">Uncharacterized protein</fullName>
    </submittedName>
</protein>
<keyword evidence="2" id="KW-1185">Reference proteome</keyword>
<sequence>MIHWIKYDLANPPKDYTYIVTNGRHWEKAAWLKGQWWILNNASTVNVKDITHYAHINLPGEETDNA</sequence>
<reference evidence="1 2" key="1">
    <citation type="submission" date="2015-08" db="EMBL/GenBank/DDBJ databases">
        <title>Genomes of Paenibacillus riograndensis.</title>
        <authorList>
            <person name="Sant'Anna F.H."/>
            <person name="Souza R."/>
            <person name="Ambrosini A."/>
            <person name="Bach E."/>
            <person name="Fernandes G."/>
            <person name="Balsanelli E."/>
            <person name="Baura V.A."/>
            <person name="Pedrosa F.O."/>
            <person name="Souza E.M."/>
            <person name="Passaglia L."/>
        </authorList>
    </citation>
    <scope>NUCLEOTIDE SEQUENCE [LARGE SCALE GENOMIC DNA]</scope>
    <source>
        <strain evidence="1 2">CAS34</strain>
    </source>
</reference>
<dbReference type="AlphaFoldDB" id="A0A132TJX1"/>
<dbReference type="RefSeq" id="WP_060862920.1">
    <property type="nucleotide sequence ID" value="NZ_LIRB01000146.1"/>
</dbReference>
<evidence type="ECO:0000313" key="1">
    <source>
        <dbReference type="EMBL" id="KWX71602.1"/>
    </source>
</evidence>
<organism evidence="1 2">
    <name type="scientific">Paenibacillus riograndensis</name>
    <dbReference type="NCBI Taxonomy" id="483937"/>
    <lineage>
        <taxon>Bacteria</taxon>
        <taxon>Bacillati</taxon>
        <taxon>Bacillota</taxon>
        <taxon>Bacilli</taxon>
        <taxon>Bacillales</taxon>
        <taxon>Paenibacillaceae</taxon>
        <taxon>Paenibacillus</taxon>
        <taxon>Paenibacillus sonchi group</taxon>
    </lineage>
</organism>
<dbReference type="OrthoDB" id="2666955at2"/>
<dbReference type="EMBL" id="LIRB01000146">
    <property type="protein sequence ID" value="KWX71602.1"/>
    <property type="molecule type" value="Genomic_DNA"/>
</dbReference>
<name>A0A132TJX1_9BACL</name>
<comment type="caution">
    <text evidence="1">The sequence shown here is derived from an EMBL/GenBank/DDBJ whole genome shotgun (WGS) entry which is preliminary data.</text>
</comment>
<dbReference type="Proteomes" id="UP000070475">
    <property type="component" value="Unassembled WGS sequence"/>
</dbReference>
<proteinExistence type="predicted"/>
<evidence type="ECO:0000313" key="2">
    <source>
        <dbReference type="Proteomes" id="UP000070475"/>
    </source>
</evidence>